<accession>A0A1R1X0S5</accession>
<keyword evidence="12" id="KW-1185">Reference proteome</keyword>
<evidence type="ECO:0000256" key="2">
    <source>
        <dbReference type="ARBA" id="ARBA00008531"/>
    </source>
</evidence>
<comment type="similarity">
    <text evidence="2">Belongs to the GTP-binding SRP family.</text>
</comment>
<dbReference type="InterPro" id="IPR000897">
    <property type="entry name" value="SRP54_GTPase_dom"/>
</dbReference>
<evidence type="ECO:0000256" key="1">
    <source>
        <dbReference type="ARBA" id="ARBA00004397"/>
    </source>
</evidence>
<dbReference type="GO" id="GO:0006886">
    <property type="term" value="P:intracellular protein transport"/>
    <property type="evidence" value="ECO:0007669"/>
    <property type="project" value="InterPro"/>
</dbReference>
<feature type="compositionally biased region" description="Basic and acidic residues" evidence="8">
    <location>
        <begin position="249"/>
        <end position="260"/>
    </location>
</feature>
<dbReference type="InterPro" id="IPR036225">
    <property type="entry name" value="SRP/SRP_N"/>
</dbReference>
<name>A0A1R1X0S5_9FUNG</name>
<dbReference type="EMBL" id="LSSN01000670">
    <property type="protein sequence ID" value="OMJ22807.1"/>
    <property type="molecule type" value="Genomic_DNA"/>
</dbReference>
<reference evidence="10 12" key="1">
    <citation type="submission" date="2017-01" db="EMBL/GenBank/DDBJ databases">
        <authorList>
            <person name="Mah S.A."/>
            <person name="Swanson W.J."/>
            <person name="Moy G.W."/>
            <person name="Vacquier V.D."/>
        </authorList>
    </citation>
    <scope>NUCLEOTIDE SEQUENCE [LARGE SCALE GENOMIC DNA]</scope>
    <source>
        <strain evidence="10 12">GSMNP</strain>
    </source>
</reference>
<evidence type="ECO:0000256" key="5">
    <source>
        <dbReference type="ARBA" id="ARBA00023134"/>
    </source>
</evidence>
<comment type="caution">
    <text evidence="10">The sequence shown here is derived from an EMBL/GenBank/DDBJ whole genome shotgun (WGS) entry which is preliminary data.</text>
</comment>
<dbReference type="InterPro" id="IPR013822">
    <property type="entry name" value="Signal_recog_particl_SRP54_hlx"/>
</dbReference>
<proteinExistence type="inferred from homology"/>
<dbReference type="Gene3D" id="1.20.120.140">
    <property type="entry name" value="Signal recognition particle SRP54, nucleotide-binding domain"/>
    <property type="match status" value="1"/>
</dbReference>
<evidence type="ECO:0000256" key="8">
    <source>
        <dbReference type="SAM" id="MobiDB-lite"/>
    </source>
</evidence>
<feature type="region of interest" description="Disordered" evidence="8">
    <location>
        <begin position="162"/>
        <end position="265"/>
    </location>
</feature>
<evidence type="ECO:0000256" key="7">
    <source>
        <dbReference type="ARBA" id="ARBA00023170"/>
    </source>
</evidence>
<dbReference type="SUPFAM" id="SSF64356">
    <property type="entry name" value="SNARE-like"/>
    <property type="match status" value="1"/>
</dbReference>
<dbReference type="CDD" id="cd14826">
    <property type="entry name" value="SR_alpha_SRX"/>
    <property type="match status" value="1"/>
</dbReference>
<dbReference type="Gene3D" id="3.30.450.60">
    <property type="match status" value="1"/>
</dbReference>
<dbReference type="InterPro" id="IPR003593">
    <property type="entry name" value="AAA+_ATPase"/>
</dbReference>
<dbReference type="GO" id="GO:0005785">
    <property type="term" value="C:signal recognition particle receptor complex"/>
    <property type="evidence" value="ECO:0007669"/>
    <property type="project" value="InterPro"/>
</dbReference>
<dbReference type="Pfam" id="PF02881">
    <property type="entry name" value="SRP54_N"/>
    <property type="match status" value="1"/>
</dbReference>
<comment type="subcellular location">
    <subcellularLocation>
        <location evidence="1">Endoplasmic reticulum membrane</location>
        <topology evidence="1">Peripheral membrane protein</topology>
        <orientation evidence="1">Cytoplasmic side</orientation>
    </subcellularLocation>
</comment>
<evidence type="ECO:0000313" key="10">
    <source>
        <dbReference type="EMBL" id="OMJ08214.1"/>
    </source>
</evidence>
<dbReference type="GO" id="GO:0006614">
    <property type="term" value="P:SRP-dependent cotranslational protein targeting to membrane"/>
    <property type="evidence" value="ECO:0007669"/>
    <property type="project" value="InterPro"/>
</dbReference>
<sequence>MLDHFVIATQGGIILWSCSFVALVDEPIKALLKNIVDTTMYEKERFAVGEYLVNWTASNELGLIFIAAYQKILQLSYVEELLQVVKNSFIGEYKDILKSKSYFLRSVSDSPFLYETKFNTIYKAIESKDQYNRRNKATKPKSFESSEKYQNTMQGSKELIEEMSKSNPKQLEEDPGFDTPFLLKSQRKSVKMRTWDSKKSKKDSASASESGSKGKANRVWNDGSLNKEMMKSLDFNPSASEKSSLSESKSLDEKEKDSLIDSKSLGKRASDGTYQVAGMENSNASNLDDDSDTEAQPSWSYGSIGTFFKNLTTGRVLTNKDLNEPIFQMSQHLIKKNVASDIAKKIAESVQQELVGVRAGGMQKISSLIHPAMKNTLSRILTPSTSTDLLRDIQNVNSTKHRPYSIVFVGVNGVGKSTNLSKVCFWLLQNNLRVLIAACDTFRSGAVEQLRVHVKNLAALSPNESKIDLFERGYGKDSATIAKEAVGYAETNGYDVVLIDTAGRMQDNEPLMRALSKLVSVNNPDKIIFVGEALVGNEAIQQLTKFNKALVEYSSSHVKRTIDAIILSKFDTIDDKVGAALTMTYITGKPIIFVGTGQTYTDLRGIRVSSVVDSLLKD</sequence>
<dbReference type="Gene3D" id="3.40.50.300">
    <property type="entry name" value="P-loop containing nucleotide triphosphate hydrolases"/>
    <property type="match status" value="1"/>
</dbReference>
<feature type="compositionally biased region" description="Basic and acidic residues" evidence="8">
    <location>
        <begin position="193"/>
        <end position="204"/>
    </location>
</feature>
<organism evidence="10 12">
    <name type="scientific">Smittium culicis</name>
    <dbReference type="NCBI Taxonomy" id="133412"/>
    <lineage>
        <taxon>Eukaryota</taxon>
        <taxon>Fungi</taxon>
        <taxon>Fungi incertae sedis</taxon>
        <taxon>Zoopagomycota</taxon>
        <taxon>Kickxellomycotina</taxon>
        <taxon>Harpellomycetes</taxon>
        <taxon>Harpellales</taxon>
        <taxon>Legeriomycetaceae</taxon>
        <taxon>Smittium</taxon>
    </lineage>
</organism>
<dbReference type="AlphaFoldDB" id="A0A1R1X0S5"/>
<dbReference type="Proteomes" id="UP000187283">
    <property type="component" value="Unassembled WGS sequence"/>
</dbReference>
<evidence type="ECO:0000256" key="6">
    <source>
        <dbReference type="ARBA" id="ARBA00023136"/>
    </source>
</evidence>
<dbReference type="PROSITE" id="PS00300">
    <property type="entry name" value="SRP54"/>
    <property type="match status" value="1"/>
</dbReference>
<dbReference type="SUPFAM" id="SSF52540">
    <property type="entry name" value="P-loop containing nucleoside triphosphate hydrolases"/>
    <property type="match status" value="1"/>
</dbReference>
<keyword evidence="5" id="KW-0342">GTP-binding</keyword>
<dbReference type="FunFam" id="3.40.50.300:FF:000188">
    <property type="entry name" value="signal recognition particle receptor subunit alpha"/>
    <property type="match status" value="1"/>
</dbReference>
<dbReference type="EMBL" id="LSSN01005855">
    <property type="protein sequence ID" value="OMJ08214.1"/>
    <property type="molecule type" value="Genomic_DNA"/>
</dbReference>
<protein>
    <submittedName>
        <fullName evidence="10">Signal recognition particle receptor subunit alpha</fullName>
    </submittedName>
</protein>
<dbReference type="STRING" id="133412.A0A1R1X0S5"/>
<dbReference type="SUPFAM" id="SSF47364">
    <property type="entry name" value="Domain of the SRP/SRP receptor G-proteins"/>
    <property type="match status" value="1"/>
</dbReference>
<dbReference type="PANTHER" id="PTHR43134">
    <property type="entry name" value="SIGNAL RECOGNITION PARTICLE RECEPTOR SUBUNIT ALPHA"/>
    <property type="match status" value="1"/>
</dbReference>
<evidence type="ECO:0000259" key="9">
    <source>
        <dbReference type="PROSITE" id="PS00300"/>
    </source>
</evidence>
<dbReference type="GO" id="GO:0005047">
    <property type="term" value="F:signal recognition particle binding"/>
    <property type="evidence" value="ECO:0007669"/>
    <property type="project" value="InterPro"/>
</dbReference>
<dbReference type="GO" id="GO:0005525">
    <property type="term" value="F:GTP binding"/>
    <property type="evidence" value="ECO:0007669"/>
    <property type="project" value="UniProtKB-KW"/>
</dbReference>
<dbReference type="Pfam" id="PF00448">
    <property type="entry name" value="SRP54"/>
    <property type="match status" value="1"/>
</dbReference>
<dbReference type="Pfam" id="PF04086">
    <property type="entry name" value="SRP-alpha_N"/>
    <property type="match status" value="1"/>
</dbReference>
<evidence type="ECO:0000256" key="4">
    <source>
        <dbReference type="ARBA" id="ARBA00022824"/>
    </source>
</evidence>
<dbReference type="InterPro" id="IPR042101">
    <property type="entry name" value="SRP54_N_sf"/>
</dbReference>
<gene>
    <name evidence="10" type="ORF">AYI70_g11686</name>
    <name evidence="11" type="ORF">AYI70_g2632</name>
</gene>
<keyword evidence="7 10" id="KW-0675">Receptor</keyword>
<keyword evidence="6" id="KW-0472">Membrane</keyword>
<dbReference type="GO" id="GO:0003924">
    <property type="term" value="F:GTPase activity"/>
    <property type="evidence" value="ECO:0007669"/>
    <property type="project" value="InterPro"/>
</dbReference>
<feature type="domain" description="SRP54-type proteins GTP-binding" evidence="9">
    <location>
        <begin position="590"/>
        <end position="603"/>
    </location>
</feature>
<dbReference type="SMART" id="SM00962">
    <property type="entry name" value="SRP54"/>
    <property type="match status" value="1"/>
</dbReference>
<dbReference type="OrthoDB" id="1727884at2759"/>
<evidence type="ECO:0000313" key="12">
    <source>
        <dbReference type="Proteomes" id="UP000187283"/>
    </source>
</evidence>
<dbReference type="InterPro" id="IPR027417">
    <property type="entry name" value="P-loop_NTPase"/>
</dbReference>
<evidence type="ECO:0000256" key="3">
    <source>
        <dbReference type="ARBA" id="ARBA00022741"/>
    </source>
</evidence>
<keyword evidence="3" id="KW-0547">Nucleotide-binding</keyword>
<dbReference type="InterPro" id="IPR011012">
    <property type="entry name" value="Longin-like_dom_sf"/>
</dbReference>
<dbReference type="InterPro" id="IPR007222">
    <property type="entry name" value="Sig_recog_particle_rcpt_asu_N"/>
</dbReference>
<dbReference type="SMART" id="SM00382">
    <property type="entry name" value="AAA"/>
    <property type="match status" value="1"/>
</dbReference>
<dbReference type="CDD" id="cd17876">
    <property type="entry name" value="SRalpha_C"/>
    <property type="match status" value="1"/>
</dbReference>
<keyword evidence="4" id="KW-0256">Endoplasmic reticulum</keyword>
<feature type="compositionally biased region" description="Low complexity" evidence="8">
    <location>
        <begin position="205"/>
        <end position="214"/>
    </location>
</feature>
<evidence type="ECO:0000313" key="11">
    <source>
        <dbReference type="EMBL" id="OMJ22807.1"/>
    </source>
</evidence>
<dbReference type="PANTHER" id="PTHR43134:SF1">
    <property type="entry name" value="SIGNAL RECOGNITION PARTICLE RECEPTOR SUBUNIT ALPHA"/>
    <property type="match status" value="1"/>
</dbReference>